<name>A0A1B6CLT2_9HEMI</name>
<dbReference type="AlphaFoldDB" id="A0A1B6CLT2"/>
<reference evidence="1" key="1">
    <citation type="submission" date="2015-12" db="EMBL/GenBank/DDBJ databases">
        <title>De novo transcriptome assembly of four potential Pierce s Disease insect vectors from Arizona vineyards.</title>
        <authorList>
            <person name="Tassone E.E."/>
        </authorList>
    </citation>
    <scope>NUCLEOTIDE SEQUENCE</scope>
</reference>
<accession>A0A1B6CLT2</accession>
<gene>
    <name evidence="2" type="ORF">g.36847</name>
    <name evidence="1" type="ORF">g.36848</name>
</gene>
<organism evidence="1">
    <name type="scientific">Clastoptera arizonana</name>
    <name type="common">Arizona spittle bug</name>
    <dbReference type="NCBI Taxonomy" id="38151"/>
    <lineage>
        <taxon>Eukaryota</taxon>
        <taxon>Metazoa</taxon>
        <taxon>Ecdysozoa</taxon>
        <taxon>Arthropoda</taxon>
        <taxon>Hexapoda</taxon>
        <taxon>Insecta</taxon>
        <taxon>Pterygota</taxon>
        <taxon>Neoptera</taxon>
        <taxon>Paraneoptera</taxon>
        <taxon>Hemiptera</taxon>
        <taxon>Auchenorrhyncha</taxon>
        <taxon>Cercopoidea</taxon>
        <taxon>Clastopteridae</taxon>
        <taxon>Clastoptera</taxon>
    </lineage>
</organism>
<protein>
    <submittedName>
        <fullName evidence="1">Uncharacterized protein</fullName>
    </submittedName>
</protein>
<evidence type="ECO:0000313" key="1">
    <source>
        <dbReference type="EMBL" id="JAS14429.1"/>
    </source>
</evidence>
<sequence>MLKICLLLFAVVAAKNNRDATIKKLKKTVSEMVGNTTQVLDSMLKMLKQPQANSITYLLVRDKLIVEMKLLQDILKKKEELLYSKEFINYDALKMLLPDLTMVTEMNLKQAQADDTALLRLRKKANDVLDLVGSPSSSLLSKVWECLKSFYLTWTKQKKN</sequence>
<dbReference type="EMBL" id="GEDC01016539">
    <property type="protein sequence ID" value="JAS20759.1"/>
    <property type="molecule type" value="Transcribed_RNA"/>
</dbReference>
<proteinExistence type="predicted"/>
<dbReference type="EMBL" id="GEDC01022869">
    <property type="protein sequence ID" value="JAS14429.1"/>
    <property type="molecule type" value="Transcribed_RNA"/>
</dbReference>
<evidence type="ECO:0000313" key="2">
    <source>
        <dbReference type="EMBL" id="JAS20759.1"/>
    </source>
</evidence>